<reference evidence="3" key="1">
    <citation type="journal article" date="2014" name="Front. Microbiol.">
        <title>High frequency of phylogenetically diverse reductive dehalogenase-homologous genes in deep subseafloor sedimentary metagenomes.</title>
        <authorList>
            <person name="Kawai M."/>
            <person name="Futagami T."/>
            <person name="Toyoda A."/>
            <person name="Takaki Y."/>
            <person name="Nishi S."/>
            <person name="Hori S."/>
            <person name="Arai W."/>
            <person name="Tsubouchi T."/>
            <person name="Morono Y."/>
            <person name="Uchiyama I."/>
            <person name="Ito T."/>
            <person name="Fujiyama A."/>
            <person name="Inagaki F."/>
            <person name="Takami H."/>
        </authorList>
    </citation>
    <scope>NUCLEOTIDE SEQUENCE</scope>
    <source>
        <strain evidence="3">Expedition CK06-06</strain>
    </source>
</reference>
<keyword evidence="1" id="KW-0812">Transmembrane</keyword>
<dbReference type="AlphaFoldDB" id="X1G6S0"/>
<keyword evidence="1" id="KW-0472">Membrane</keyword>
<feature type="transmembrane region" description="Helical" evidence="1">
    <location>
        <begin position="213"/>
        <end position="235"/>
    </location>
</feature>
<comment type="caution">
    <text evidence="3">The sequence shown here is derived from an EMBL/GenBank/DDBJ whole genome shotgun (WGS) entry which is preliminary data.</text>
</comment>
<dbReference type="PANTHER" id="PTHR22911:SF137">
    <property type="entry name" value="SOLUTE CARRIER FAMILY 35 MEMBER G2-RELATED"/>
    <property type="match status" value="1"/>
</dbReference>
<dbReference type="GO" id="GO:0016020">
    <property type="term" value="C:membrane"/>
    <property type="evidence" value="ECO:0007669"/>
    <property type="project" value="InterPro"/>
</dbReference>
<evidence type="ECO:0000313" key="3">
    <source>
        <dbReference type="EMBL" id="GAH37264.1"/>
    </source>
</evidence>
<dbReference type="InterPro" id="IPR037185">
    <property type="entry name" value="EmrE-like"/>
</dbReference>
<feature type="domain" description="EamA" evidence="2">
    <location>
        <begin position="8"/>
        <end position="162"/>
    </location>
</feature>
<dbReference type="EMBL" id="BARU01005501">
    <property type="protein sequence ID" value="GAH37264.1"/>
    <property type="molecule type" value="Genomic_DNA"/>
</dbReference>
<name>X1G6S0_9ZZZZ</name>
<feature type="transmembrane region" description="Helical" evidence="1">
    <location>
        <begin position="173"/>
        <end position="192"/>
    </location>
</feature>
<feature type="transmembrane region" description="Helical" evidence="1">
    <location>
        <begin position="146"/>
        <end position="167"/>
    </location>
</feature>
<gene>
    <name evidence="3" type="ORF">S03H2_10719</name>
</gene>
<dbReference type="Pfam" id="PF00892">
    <property type="entry name" value="EamA"/>
    <property type="match status" value="2"/>
</dbReference>
<proteinExistence type="predicted"/>
<dbReference type="Gene3D" id="1.10.3730.20">
    <property type="match status" value="1"/>
</dbReference>
<feature type="transmembrane region" description="Helical" evidence="1">
    <location>
        <begin position="271"/>
        <end position="289"/>
    </location>
</feature>
<keyword evidence="1" id="KW-1133">Transmembrane helix</keyword>
<dbReference type="PANTHER" id="PTHR22911">
    <property type="entry name" value="ACYL-MALONYL CONDENSING ENZYME-RELATED"/>
    <property type="match status" value="1"/>
</dbReference>
<organism evidence="3">
    <name type="scientific">marine sediment metagenome</name>
    <dbReference type="NCBI Taxonomy" id="412755"/>
    <lineage>
        <taxon>unclassified sequences</taxon>
        <taxon>metagenomes</taxon>
        <taxon>ecological metagenomes</taxon>
    </lineage>
</organism>
<feature type="transmembrane region" description="Helical" evidence="1">
    <location>
        <begin position="241"/>
        <end position="259"/>
    </location>
</feature>
<sequence length="316" mass="35934">MENENLKKGLFFGIIAIFTIGLQPVIANSRPNIIDPYLFAAITALIEAIIFLPPYILERRKLKNSLAVEVDENQQIKNKSLLNGWKEVNNIKLLLLVGLTFSIVPILNYIGFKIAGAINSSLIFKSEIIFALIFGFLILKEKISLLQILFCFLLFFGVIISVTQASFNLLELNIGVIILLISVVIFTLVHTLTKSSFDRNELFPTQVVFIRNIFSGILLFSTYFLFFPLENILIIIDPQNFIYFLLMGVDYGVSLFLWYKSLTYLEIGKASIILSLTPIVSAFFSFIILGDKFTIFHLIGTFIIIFSITIIVRYKR</sequence>
<dbReference type="SUPFAM" id="SSF103481">
    <property type="entry name" value="Multidrug resistance efflux transporter EmrE"/>
    <property type="match status" value="2"/>
</dbReference>
<feature type="domain" description="EamA" evidence="2">
    <location>
        <begin position="174"/>
        <end position="312"/>
    </location>
</feature>
<dbReference type="InterPro" id="IPR000620">
    <property type="entry name" value="EamA_dom"/>
</dbReference>
<evidence type="ECO:0000259" key="2">
    <source>
        <dbReference type="Pfam" id="PF00892"/>
    </source>
</evidence>
<feature type="transmembrane region" description="Helical" evidence="1">
    <location>
        <begin position="93"/>
        <end position="112"/>
    </location>
</feature>
<feature type="transmembrane region" description="Helical" evidence="1">
    <location>
        <begin position="295"/>
        <end position="314"/>
    </location>
</feature>
<accession>X1G6S0</accession>
<protein>
    <recommendedName>
        <fullName evidence="2">EamA domain-containing protein</fullName>
    </recommendedName>
</protein>
<feature type="transmembrane region" description="Helical" evidence="1">
    <location>
        <begin position="118"/>
        <end position="139"/>
    </location>
</feature>
<feature type="transmembrane region" description="Helical" evidence="1">
    <location>
        <begin position="37"/>
        <end position="57"/>
    </location>
</feature>
<evidence type="ECO:0000256" key="1">
    <source>
        <dbReference type="SAM" id="Phobius"/>
    </source>
</evidence>